<dbReference type="AlphaFoldDB" id="A0A482YC29"/>
<dbReference type="EMBL" id="SHMP01000007">
    <property type="protein sequence ID" value="RZV06438.1"/>
    <property type="molecule type" value="Genomic_DNA"/>
</dbReference>
<dbReference type="Proteomes" id="UP000291097">
    <property type="component" value="Unassembled WGS sequence"/>
</dbReference>
<comment type="caution">
    <text evidence="2">The sequence shown here is derived from an EMBL/GenBank/DDBJ whole genome shotgun (WGS) entry which is preliminary data.</text>
</comment>
<evidence type="ECO:0000313" key="3">
    <source>
        <dbReference type="Proteomes" id="UP000291097"/>
    </source>
</evidence>
<feature type="compositionally biased region" description="Polar residues" evidence="1">
    <location>
        <begin position="1"/>
        <end position="18"/>
    </location>
</feature>
<evidence type="ECO:0000256" key="1">
    <source>
        <dbReference type="SAM" id="MobiDB-lite"/>
    </source>
</evidence>
<proteinExistence type="predicted"/>
<sequence>MSEITDTVSESLSVSGVATEQHDETTSMYVDDMDGLTPP</sequence>
<name>A0A482YC29_9EURY</name>
<protein>
    <submittedName>
        <fullName evidence="2">Uncharacterized protein</fullName>
    </submittedName>
</protein>
<organism evidence="2 3">
    <name type="scientific">Natrinema hispanicum</name>
    <dbReference type="NCBI Taxonomy" id="392421"/>
    <lineage>
        <taxon>Archaea</taxon>
        <taxon>Methanobacteriati</taxon>
        <taxon>Methanobacteriota</taxon>
        <taxon>Stenosarchaea group</taxon>
        <taxon>Halobacteria</taxon>
        <taxon>Halobacteriales</taxon>
        <taxon>Natrialbaceae</taxon>
        <taxon>Natrinema</taxon>
    </lineage>
</organism>
<feature type="region of interest" description="Disordered" evidence="1">
    <location>
        <begin position="1"/>
        <end position="39"/>
    </location>
</feature>
<evidence type="ECO:0000313" key="2">
    <source>
        <dbReference type="EMBL" id="RZV06438.1"/>
    </source>
</evidence>
<accession>A0A482YC29</accession>
<reference evidence="2 3" key="1">
    <citation type="submission" date="2019-02" db="EMBL/GenBank/DDBJ databases">
        <title>Genomic Encyclopedia of Archaeal and Bacterial Type Strains, Phase II (KMG-II): from individual species to whole genera.</title>
        <authorList>
            <person name="Goeker M."/>
        </authorList>
    </citation>
    <scope>NUCLEOTIDE SEQUENCE [LARGE SCALE GENOMIC DNA]</scope>
    <source>
        <strain evidence="2 3">DSM 18328</strain>
    </source>
</reference>
<gene>
    <name evidence="2" type="ORF">BDK88_3435</name>
</gene>